<dbReference type="Proteomes" id="UP001213771">
    <property type="component" value="Unassembled WGS sequence"/>
</dbReference>
<proteinExistence type="predicted"/>
<sequence length="115" mass="13525">MRKYIALDIPINNVKKVMIVQFRDEVTMFLYDTLDDKPSIGDYSFETLQEAEDFFIRTFLKETNNEVSWVYVSNPMKNCQEDLIEPVRVKGIDTSSPQWGTYEKVVAGQWIDIKF</sequence>
<name>A0ABD4WU44_PRIMG</name>
<dbReference type="RefSeq" id="WP_053487164.1">
    <property type="nucleotide sequence ID" value="NZ_CP048883.1"/>
</dbReference>
<dbReference type="AlphaFoldDB" id="A0ABD4WU44"/>
<protein>
    <submittedName>
        <fullName evidence="1">Uncharacterized protein</fullName>
    </submittedName>
</protein>
<dbReference type="EMBL" id="JARAOX010000184">
    <property type="protein sequence ID" value="MDD9783730.1"/>
    <property type="molecule type" value="Genomic_DNA"/>
</dbReference>
<accession>A0ABD4WU44</accession>
<organism evidence="1 2">
    <name type="scientific">Priestia megaterium</name>
    <name type="common">Bacillus megaterium</name>
    <dbReference type="NCBI Taxonomy" id="1404"/>
    <lineage>
        <taxon>Bacteria</taxon>
        <taxon>Bacillati</taxon>
        <taxon>Bacillota</taxon>
        <taxon>Bacilli</taxon>
        <taxon>Bacillales</taxon>
        <taxon>Bacillaceae</taxon>
        <taxon>Priestia</taxon>
    </lineage>
</organism>
<evidence type="ECO:0000313" key="1">
    <source>
        <dbReference type="EMBL" id="MDD9783730.1"/>
    </source>
</evidence>
<reference evidence="1 2" key="1">
    <citation type="submission" date="2023-02" db="EMBL/GenBank/DDBJ databases">
        <authorList>
            <person name="Olszewska D."/>
        </authorList>
    </citation>
    <scope>NUCLEOTIDE SEQUENCE [LARGE SCALE GENOMIC DNA]</scope>
    <source>
        <strain evidence="1 2">FDU301</strain>
    </source>
</reference>
<gene>
    <name evidence="1" type="ORF">PVE99_15240</name>
</gene>
<comment type="caution">
    <text evidence="1">The sequence shown here is derived from an EMBL/GenBank/DDBJ whole genome shotgun (WGS) entry which is preliminary data.</text>
</comment>
<evidence type="ECO:0000313" key="2">
    <source>
        <dbReference type="Proteomes" id="UP001213771"/>
    </source>
</evidence>